<name>A0ABR7Z9R8_9PSED</name>
<dbReference type="Pfam" id="PF12911">
    <property type="entry name" value="OppC_N"/>
    <property type="match status" value="1"/>
</dbReference>
<evidence type="ECO:0000313" key="3">
    <source>
        <dbReference type="Proteomes" id="UP000805841"/>
    </source>
</evidence>
<dbReference type="InterPro" id="IPR025966">
    <property type="entry name" value="OppC_N"/>
</dbReference>
<comment type="caution">
    <text evidence="2">The sequence shown here is derived from an EMBL/GenBank/DDBJ whole genome shotgun (WGS) entry which is preliminary data.</text>
</comment>
<feature type="non-terminal residue" evidence="2">
    <location>
        <position position="116"/>
    </location>
</feature>
<protein>
    <submittedName>
        <fullName evidence="2">ABC transporter permease</fullName>
    </submittedName>
</protein>
<dbReference type="PANTHER" id="PTHR30325:SF0">
    <property type="entry name" value="INNER MEMBRANE ABC TRANSPORTER PERMEASE PROTEIN YEJE"/>
    <property type="match status" value="1"/>
</dbReference>
<evidence type="ECO:0000259" key="1">
    <source>
        <dbReference type="Pfam" id="PF12911"/>
    </source>
</evidence>
<dbReference type="PANTHER" id="PTHR30325">
    <property type="entry name" value="MEMBRANE COMPONENT OF ABC TRANSPORTER"/>
    <property type="match status" value="1"/>
</dbReference>
<keyword evidence="3" id="KW-1185">Reference proteome</keyword>
<accession>A0ABR7Z9R8</accession>
<feature type="domain" description="Oligopeptide transport permease C-like N-terminal" evidence="1">
    <location>
        <begin position="10"/>
        <end position="44"/>
    </location>
</feature>
<gene>
    <name evidence="2" type="ORF">HAQ05_26785</name>
</gene>
<dbReference type="Proteomes" id="UP000805841">
    <property type="component" value="Unassembled WGS sequence"/>
</dbReference>
<reference evidence="2 3" key="1">
    <citation type="journal article" date="2020" name="Insects">
        <title>Bacteria Belonging to Pseudomonas typographi sp. nov. from the Bark Beetle Ips typographus Have Genomic Potential to Aid in the Host Ecology.</title>
        <authorList>
            <person name="Peral-Aranega E."/>
            <person name="Saati-Santamaria Z."/>
            <person name="Kolarik M."/>
            <person name="Rivas R."/>
            <person name="Garcia-Fraile P."/>
        </authorList>
    </citation>
    <scope>NUCLEOTIDE SEQUENCE [LARGE SCALE GENOMIC DNA]</scope>
    <source>
        <strain evidence="2 3">CA3A</strain>
    </source>
</reference>
<proteinExistence type="predicted"/>
<dbReference type="EMBL" id="JAAOCA010000062">
    <property type="protein sequence ID" value="MBD1602290.1"/>
    <property type="molecule type" value="Genomic_DNA"/>
</dbReference>
<sequence length="116" mass="13426">MMVLSPMARRRLDRFKQNRRGWWSLWLFLLVFALALGAELVANDKPLLLKAGGQYYFPAFKRYTEQQLGGVLPFQPDYRSDYVRQLVKGQGGWMLFPPIAFSADTPNYDLGRPAPR</sequence>
<evidence type="ECO:0000313" key="2">
    <source>
        <dbReference type="EMBL" id="MBD1602290.1"/>
    </source>
</evidence>
<organism evidence="2 3">
    <name type="scientific">Pseudomonas typographi</name>
    <dbReference type="NCBI Taxonomy" id="2715964"/>
    <lineage>
        <taxon>Bacteria</taxon>
        <taxon>Pseudomonadati</taxon>
        <taxon>Pseudomonadota</taxon>
        <taxon>Gammaproteobacteria</taxon>
        <taxon>Pseudomonadales</taxon>
        <taxon>Pseudomonadaceae</taxon>
        <taxon>Pseudomonas</taxon>
    </lineage>
</organism>